<dbReference type="Proteomes" id="UP000186143">
    <property type="component" value="Unassembled WGS sequence"/>
</dbReference>
<dbReference type="STRING" id="1672749.BJF92_14135"/>
<feature type="compositionally biased region" description="Basic and acidic residues" evidence="1">
    <location>
        <begin position="177"/>
        <end position="276"/>
    </location>
</feature>
<comment type="caution">
    <text evidence="3">The sequence shown here is derived from an EMBL/GenBank/DDBJ whole genome shotgun (WGS) entry which is preliminary data.</text>
</comment>
<evidence type="ECO:0000256" key="1">
    <source>
        <dbReference type="SAM" id="MobiDB-lite"/>
    </source>
</evidence>
<dbReference type="EMBL" id="MKIO01000031">
    <property type="protein sequence ID" value="OLP54999.1"/>
    <property type="molecule type" value="Genomic_DNA"/>
</dbReference>
<accession>A0A1Q9AIB5</accession>
<dbReference type="Pfam" id="PF08239">
    <property type="entry name" value="SH3_3"/>
    <property type="match status" value="1"/>
</dbReference>
<name>A0A1Q9AIB5_9HYPH</name>
<feature type="domain" description="SH3b" evidence="2">
    <location>
        <begin position="12"/>
        <end position="75"/>
    </location>
</feature>
<evidence type="ECO:0000259" key="2">
    <source>
        <dbReference type="PROSITE" id="PS51781"/>
    </source>
</evidence>
<protein>
    <recommendedName>
        <fullName evidence="2">SH3b domain-containing protein</fullName>
    </recommendedName>
</protein>
<reference evidence="3 4" key="1">
    <citation type="submission" date="2016-09" db="EMBL/GenBank/DDBJ databases">
        <title>Rhizobium sp. nov., a novel species isolated from the rice rhizosphere.</title>
        <authorList>
            <person name="Zhao J."/>
            <person name="Zhang X."/>
        </authorList>
    </citation>
    <scope>NUCLEOTIDE SEQUENCE [LARGE SCALE GENOMIC DNA]</scope>
    <source>
        <strain evidence="3 4">MH17</strain>
    </source>
</reference>
<dbReference type="PROSITE" id="PS51781">
    <property type="entry name" value="SH3B"/>
    <property type="match status" value="1"/>
</dbReference>
<dbReference type="Gene3D" id="2.30.30.40">
    <property type="entry name" value="SH3 Domains"/>
    <property type="match status" value="1"/>
</dbReference>
<proteinExistence type="predicted"/>
<feature type="region of interest" description="Disordered" evidence="1">
    <location>
        <begin position="177"/>
        <end position="289"/>
    </location>
</feature>
<gene>
    <name evidence="3" type="ORF">BJF92_14135</name>
</gene>
<dbReference type="InterPro" id="IPR003646">
    <property type="entry name" value="SH3-like_bac-type"/>
</dbReference>
<dbReference type="AlphaFoldDB" id="A0A1Q9AIB5"/>
<sequence length="289" mass="35534">MAVGLFPSLAEAASGYSTANVNMRSGPSTRYPAVTVIPAGASVEIHGCLAEVPWCDVSFRYGRGWVAGRYLQTIYRERRVYLAPEYYRPLGIPTVTFDVDTYWTRNYRSRDFYRERDYWREWRGGWRDDRPLPPRPRWEPDRPRWEADRPRWEQDRPRREPDRQNWERDRQQNWERDRENRERDRMNRERDRENRELDQRNRDLDRQNRERDRQNFERDNRQREWDNHQRDRDQRGGDQRERDYRGEREMRDRDRQNWEGNPERDGAERARIRRPENGACMPGDPACAR</sequence>
<evidence type="ECO:0000313" key="4">
    <source>
        <dbReference type="Proteomes" id="UP000186143"/>
    </source>
</evidence>
<evidence type="ECO:0000313" key="3">
    <source>
        <dbReference type="EMBL" id="OLP54999.1"/>
    </source>
</evidence>
<organism evidence="3 4">
    <name type="scientific">Xaviernesmea rhizosphaerae</name>
    <dbReference type="NCBI Taxonomy" id="1672749"/>
    <lineage>
        <taxon>Bacteria</taxon>
        <taxon>Pseudomonadati</taxon>
        <taxon>Pseudomonadota</taxon>
        <taxon>Alphaproteobacteria</taxon>
        <taxon>Hyphomicrobiales</taxon>
        <taxon>Rhizobiaceae</taxon>
        <taxon>Rhizobium/Agrobacterium group</taxon>
        <taxon>Xaviernesmea</taxon>
    </lineage>
</organism>